<comment type="caution">
    <text evidence="2">The sequence shown here is derived from an EMBL/GenBank/DDBJ whole genome shotgun (WGS) entry which is preliminary data.</text>
</comment>
<accession>A0ABM9VTH7</accession>
<dbReference type="EMBL" id="FBYC01000004">
    <property type="protein sequence ID" value="CUX81268.1"/>
    <property type="molecule type" value="Genomic_DNA"/>
</dbReference>
<dbReference type="Proteomes" id="UP000182045">
    <property type="component" value="Unassembled WGS sequence"/>
</dbReference>
<evidence type="ECO:0000313" key="2">
    <source>
        <dbReference type="EMBL" id="CUX81268.1"/>
    </source>
</evidence>
<name>A0ABM9VTH7_9RHOB</name>
<proteinExistence type="predicted"/>
<sequence length="64" mass="6815">MDNKAPASNTAEKMKTVKSAWDAAPAGPKKDAALKHYQAAEKAQTAKNDSDCNRELDAAKKALV</sequence>
<organism evidence="2 3">
    <name type="scientific">Roseibaca calidilacus</name>
    <dbReference type="NCBI Taxonomy" id="1666912"/>
    <lineage>
        <taxon>Bacteria</taxon>
        <taxon>Pseudomonadati</taxon>
        <taxon>Pseudomonadota</taxon>
        <taxon>Alphaproteobacteria</taxon>
        <taxon>Rhodobacterales</taxon>
        <taxon>Paracoccaceae</taxon>
        <taxon>Roseinatronobacter</taxon>
    </lineage>
</organism>
<evidence type="ECO:0000313" key="3">
    <source>
        <dbReference type="Proteomes" id="UP000182045"/>
    </source>
</evidence>
<feature type="region of interest" description="Disordered" evidence="1">
    <location>
        <begin position="1"/>
        <end position="51"/>
    </location>
</feature>
<reference evidence="2 3" key="1">
    <citation type="submission" date="2016-01" db="EMBL/GenBank/DDBJ databases">
        <authorList>
            <person name="Varghese N."/>
        </authorList>
    </citation>
    <scope>NUCLEOTIDE SEQUENCE [LARGE SCALE GENOMIC DNA]</scope>
    <source>
        <strain evidence="2 3">HL-91</strain>
    </source>
</reference>
<protein>
    <submittedName>
        <fullName evidence="2">Uncharacterized protein</fullName>
    </submittedName>
</protein>
<feature type="compositionally biased region" description="Polar residues" evidence="1">
    <location>
        <begin position="1"/>
        <end position="11"/>
    </location>
</feature>
<keyword evidence="3" id="KW-1185">Reference proteome</keyword>
<gene>
    <name evidence="2" type="ORF">Ga0058931_1658</name>
</gene>
<evidence type="ECO:0000256" key="1">
    <source>
        <dbReference type="SAM" id="MobiDB-lite"/>
    </source>
</evidence>